<dbReference type="InterPro" id="IPR043502">
    <property type="entry name" value="DNA/RNA_pol_sf"/>
</dbReference>
<feature type="domain" description="Reverse transcriptase" evidence="9">
    <location>
        <begin position="235"/>
        <end position="393"/>
    </location>
</feature>
<dbReference type="Pfam" id="PF21787">
    <property type="entry name" value="TNP-like_RNaseH_N"/>
    <property type="match status" value="1"/>
</dbReference>
<dbReference type="InterPro" id="IPR041577">
    <property type="entry name" value="RT_RNaseH_2"/>
</dbReference>
<name>A0A8J6LGK3_TENMO</name>
<proteinExistence type="predicted"/>
<evidence type="ECO:0000313" key="14">
    <source>
        <dbReference type="Proteomes" id="UP000719412"/>
    </source>
</evidence>
<dbReference type="InterPro" id="IPR041373">
    <property type="entry name" value="RT_RNaseH"/>
</dbReference>
<dbReference type="InterPro" id="IPR050951">
    <property type="entry name" value="Retrovirus_Pol_polyprotein"/>
</dbReference>
<keyword evidence="4" id="KW-0540">Nuclease</keyword>
<evidence type="ECO:0000259" key="10">
    <source>
        <dbReference type="Pfam" id="PF17917"/>
    </source>
</evidence>
<organism evidence="13 14">
    <name type="scientific">Tenebrio molitor</name>
    <name type="common">Yellow mealworm beetle</name>
    <dbReference type="NCBI Taxonomy" id="7067"/>
    <lineage>
        <taxon>Eukaryota</taxon>
        <taxon>Metazoa</taxon>
        <taxon>Ecdysozoa</taxon>
        <taxon>Arthropoda</taxon>
        <taxon>Hexapoda</taxon>
        <taxon>Insecta</taxon>
        <taxon>Pterygota</taxon>
        <taxon>Neoptera</taxon>
        <taxon>Endopterygota</taxon>
        <taxon>Coleoptera</taxon>
        <taxon>Polyphaga</taxon>
        <taxon>Cucujiformia</taxon>
        <taxon>Tenebrionidae</taxon>
        <taxon>Tenebrio</taxon>
    </lineage>
</organism>
<dbReference type="SUPFAM" id="SSF56672">
    <property type="entry name" value="DNA/RNA polymerases"/>
    <property type="match status" value="1"/>
</dbReference>
<feature type="domain" description="Reverse transcriptase RNase H-like" evidence="10">
    <location>
        <begin position="513"/>
        <end position="566"/>
    </location>
</feature>
<reference evidence="13" key="2">
    <citation type="submission" date="2021-08" db="EMBL/GenBank/DDBJ databases">
        <authorList>
            <person name="Eriksson T."/>
        </authorList>
    </citation>
    <scope>NUCLEOTIDE SEQUENCE</scope>
    <source>
        <strain evidence="13">Stoneville</strain>
        <tissue evidence="13">Whole head</tissue>
    </source>
</reference>
<evidence type="ECO:0000256" key="4">
    <source>
        <dbReference type="ARBA" id="ARBA00022722"/>
    </source>
</evidence>
<gene>
    <name evidence="13" type="ORF">GEV33_004173</name>
</gene>
<evidence type="ECO:0000256" key="6">
    <source>
        <dbReference type="ARBA" id="ARBA00022801"/>
    </source>
</evidence>
<dbReference type="EMBL" id="JABDTM020017055">
    <property type="protein sequence ID" value="KAH0818618.1"/>
    <property type="molecule type" value="Genomic_DNA"/>
</dbReference>
<dbReference type="InterPro" id="IPR043128">
    <property type="entry name" value="Rev_trsase/Diguanyl_cyclase"/>
</dbReference>
<dbReference type="Gene3D" id="3.10.10.10">
    <property type="entry name" value="HIV Type 1 Reverse Transcriptase, subunit A, domain 1"/>
    <property type="match status" value="1"/>
</dbReference>
<evidence type="ECO:0000256" key="8">
    <source>
        <dbReference type="ARBA" id="ARBA00023268"/>
    </source>
</evidence>
<evidence type="ECO:0000259" key="9">
    <source>
        <dbReference type="Pfam" id="PF00078"/>
    </source>
</evidence>
<keyword evidence="2" id="KW-0808">Transferase</keyword>
<dbReference type="GO" id="GO:0004519">
    <property type="term" value="F:endonuclease activity"/>
    <property type="evidence" value="ECO:0007669"/>
    <property type="project" value="UniProtKB-KW"/>
</dbReference>
<evidence type="ECO:0000256" key="2">
    <source>
        <dbReference type="ARBA" id="ARBA00022679"/>
    </source>
</evidence>
<keyword evidence="7" id="KW-0695">RNA-directed DNA polymerase</keyword>
<dbReference type="FunFam" id="3.30.70.270:FF:000020">
    <property type="entry name" value="Transposon Tf2-6 polyprotein-like Protein"/>
    <property type="match status" value="1"/>
</dbReference>
<keyword evidence="6" id="KW-0378">Hydrolase</keyword>
<keyword evidence="8" id="KW-0511">Multifunctional enzyme</keyword>
<accession>A0A8J6LGK3</accession>
<evidence type="ECO:0000256" key="1">
    <source>
        <dbReference type="ARBA" id="ARBA00012493"/>
    </source>
</evidence>
<dbReference type="InterPro" id="IPR048365">
    <property type="entry name" value="TNP-like_RNaseH_N"/>
</dbReference>
<dbReference type="CDD" id="cd09274">
    <property type="entry name" value="RNase_HI_RT_Ty3"/>
    <property type="match status" value="1"/>
</dbReference>
<evidence type="ECO:0000256" key="7">
    <source>
        <dbReference type="ARBA" id="ARBA00022918"/>
    </source>
</evidence>
<reference evidence="13" key="1">
    <citation type="journal article" date="2020" name="J Insects Food Feed">
        <title>The yellow mealworm (Tenebrio molitor) genome: a resource for the emerging insects as food and feed industry.</title>
        <authorList>
            <person name="Eriksson T."/>
            <person name="Andere A."/>
            <person name="Kelstrup H."/>
            <person name="Emery V."/>
            <person name="Picard C."/>
        </authorList>
    </citation>
    <scope>NUCLEOTIDE SEQUENCE</scope>
    <source>
        <strain evidence="13">Stoneville</strain>
        <tissue evidence="13">Whole head</tissue>
    </source>
</reference>
<dbReference type="PANTHER" id="PTHR37984:SF5">
    <property type="entry name" value="PROTEIN NYNRIN-LIKE"/>
    <property type="match status" value="1"/>
</dbReference>
<feature type="domain" description="Reverse transcriptase/retrotransposon-derived protein RNase H-like" evidence="11">
    <location>
        <begin position="461"/>
        <end position="510"/>
    </location>
</feature>
<evidence type="ECO:0000259" key="12">
    <source>
        <dbReference type="Pfam" id="PF21787"/>
    </source>
</evidence>
<dbReference type="AlphaFoldDB" id="A0A8J6LGK3"/>
<sequence>MMEQGTVPVEYKGKYLEDINIDLNLEYAEEDRLGGEAAPANAIVRTPEHNKRLKQTSDVTLDARFGDDTEVMPADRGQFTFRSEQHHHPGLCVETADSRPQTAKSLHILGADFLSHYHLLPDLRTRKLIDAETHLSATGMVLPSTVPSITTVLRDSPFHEILRRFSDITQKPPPDTPSKATVRHHILTKGPPVAETLRSLSPEKLKIAQAEFQFMVEQGWCRPSSSPCASPLHLVPKTPGKWRPCGDYRKLNSLTVPDSYPIPHIQDFVSKLHNKRVFSKIDLVRAYNQIPVAEEDIPKTAVCTPFALFEFTVMTFGLRNAAQTFQRHLHTVLGDLDFCFSYLDDILVASATAEEHARQLGTVFTRLRVNHIVVNPVKCVFGEPEVEYLGHRISSAGCKPLPDKVAAITRYPKPATLKDLRRFLEMINFYRRFVKKAAEIPSPLHNLLMNVRKNDKRPVAWNPEDEAAFDQCKEELANTALLAHPIEHGDLTLTADASDVAIRGVLQQRVNCTYDRALLGVYESIKHFRHMLEATVFTIEIDHKSLIFAFQQRSDKASPRQLRQLDCIGQFSTRIVHLPGDSDTVAHALSRIEEITAATIFDNEELAVAQETDPGLKQLLDSESTGLHLKQFTPAGANRPFYCDTSTDNIGFKPTSRAIKNKFVWPRMDADINMCAILLILDNSLVHDIMEDLYKMVKMWIASFQPQKHVCLLIDEIAIKPGLVYDSSTSTTLGRPTINGSAGRCDDLATHGLVFMLAGVTMAGKHSEIKNYTLHPYIPEEKLFIMPDPVHIFKNVAGALTNGHKFFLAEVLREEFQFPSTEISLDPLKTVMQLDKDNYVIKKFVFFYSKKRVPEAREFKFAFRMVCLSQFEGKIHHGNYDIADADHLVRYCDSINTLKPSAQFNDEEETVPYGLMAHFVNCKLSVNVKEALYNYIGAL</sequence>
<evidence type="ECO:0000256" key="3">
    <source>
        <dbReference type="ARBA" id="ARBA00022695"/>
    </source>
</evidence>
<keyword evidence="3" id="KW-0548">Nucleotidyltransferase</keyword>
<dbReference type="Proteomes" id="UP000719412">
    <property type="component" value="Unassembled WGS sequence"/>
</dbReference>
<dbReference type="InterPro" id="IPR000477">
    <property type="entry name" value="RT_dom"/>
</dbReference>
<dbReference type="Gene3D" id="3.30.70.270">
    <property type="match status" value="2"/>
</dbReference>
<dbReference type="Pfam" id="PF00078">
    <property type="entry name" value="RVT_1"/>
    <property type="match status" value="1"/>
</dbReference>
<feature type="domain" description="Transposable element P transposase-like RNase H" evidence="12">
    <location>
        <begin position="694"/>
        <end position="761"/>
    </location>
</feature>
<evidence type="ECO:0000256" key="5">
    <source>
        <dbReference type="ARBA" id="ARBA00022759"/>
    </source>
</evidence>
<dbReference type="PANTHER" id="PTHR37984">
    <property type="entry name" value="PROTEIN CBG26694"/>
    <property type="match status" value="1"/>
</dbReference>
<dbReference type="CDD" id="cd01647">
    <property type="entry name" value="RT_LTR"/>
    <property type="match status" value="1"/>
</dbReference>
<dbReference type="GO" id="GO:0016787">
    <property type="term" value="F:hydrolase activity"/>
    <property type="evidence" value="ECO:0007669"/>
    <property type="project" value="UniProtKB-KW"/>
</dbReference>
<protein>
    <recommendedName>
        <fullName evidence="1">RNA-directed DNA polymerase</fullName>
        <ecNumber evidence="1">2.7.7.49</ecNumber>
    </recommendedName>
</protein>
<dbReference type="Pfam" id="PF17919">
    <property type="entry name" value="RT_RNaseH_2"/>
    <property type="match status" value="1"/>
</dbReference>
<evidence type="ECO:0000259" key="11">
    <source>
        <dbReference type="Pfam" id="PF17919"/>
    </source>
</evidence>
<evidence type="ECO:0000313" key="13">
    <source>
        <dbReference type="EMBL" id="KAH0818618.1"/>
    </source>
</evidence>
<dbReference type="GO" id="GO:0003964">
    <property type="term" value="F:RNA-directed DNA polymerase activity"/>
    <property type="evidence" value="ECO:0007669"/>
    <property type="project" value="UniProtKB-KW"/>
</dbReference>
<comment type="caution">
    <text evidence="13">The sequence shown here is derived from an EMBL/GenBank/DDBJ whole genome shotgun (WGS) entry which is preliminary data.</text>
</comment>
<dbReference type="Pfam" id="PF17917">
    <property type="entry name" value="RT_RNaseH"/>
    <property type="match status" value="1"/>
</dbReference>
<keyword evidence="14" id="KW-1185">Reference proteome</keyword>
<keyword evidence="5" id="KW-0255">Endonuclease</keyword>
<dbReference type="EC" id="2.7.7.49" evidence="1"/>